<proteinExistence type="predicted"/>
<gene>
    <name evidence="1" type="ORF">NM688_g738</name>
</gene>
<name>A0ACC1TE91_9APHY</name>
<comment type="caution">
    <text evidence="1">The sequence shown here is derived from an EMBL/GenBank/DDBJ whole genome shotgun (WGS) entry which is preliminary data.</text>
</comment>
<keyword evidence="2" id="KW-1185">Reference proteome</keyword>
<reference evidence="1" key="1">
    <citation type="submission" date="2022-07" db="EMBL/GenBank/DDBJ databases">
        <title>Genome Sequence of Phlebia brevispora.</title>
        <authorList>
            <person name="Buettner E."/>
        </authorList>
    </citation>
    <scope>NUCLEOTIDE SEQUENCE</scope>
    <source>
        <strain evidence="1">MPL23</strain>
    </source>
</reference>
<sequence>MSSQEFEDASHGNETHHIEEDSSPGPAPAEKRRRRLMVAPGDGGRMPGKQCSNCLAFKYTCTYTQASKKRFADPEYVQNLETQLARTQDLLQRLSSRLEVLDPHGTLADRHPGSYSGAQSPTSDSEQSLKVDTQSPAARLPSMASKFDQPDDDLDPSDDEMTLRHNLEQSIRHLSLEANRPNFLGKSSGLMFLQTALDLREQYVSENPTKGAIQVPLIFARSEFWKEQPWVTQPDYPYPIQAFPEPGLMQSLIDLYFSNYNIYMPLLHRPTFEKDLRSGLHLVDEGFGATVLLVCALGAKFSEDPRVLLEGVDSVHASGWKWFRAVQSERKAFRMQQPCLRDMQICCLAGEFLHSSCVAQMSFSIIGYGIRIAQDLGAHRRKVYATLPTAEGELLKRAFWILVTLDRALSSALGRACCIQDEDFDVDYVIECDDEYWYNEKGEPVFKQPPGKPSFISFFNSLIRLNQILGCVLRTIYAINKSKSLLGFSGPDWEQHIVTELDSALNKWVDTVPDHLKWDPNMENVMFLDQSAFLYTSYYVLQITIHRPYIPSPRKPSPLAFPSLAICTNAARSCIHVLDVQYKRSGSSTYQNMLGCFCSAVVLMLNIWGGRRYSSPAVLSREMADVHKVMLMLKVLEDRWPISGHILDVLCELGTAGGLPLPQFDSIPPVASLKHTHLSGSQPPPSGEPYPTKDSMPGQLPTNFTLNDVSLPMHSDELGRFPLHPAFHSNPVPEAQPESRGWTPLSAGSSSTPSTTSAGTGTFPGGSRMELDDVFSSVSLPTTSTYQTPENFFGYTPPPGQRSTPDSMAQASNPSHQSNQSNQNTWSAFPNMLNDDAMAMWTTAPSSMAWEDWRTYLMNINVTIPILLQESRSGEAYIKTLESRLENMESLIEKLVMLRDSSSSTISHHDLHEASPFVQDVLRKAKFISEDTHQAGPSRLSLAESEDLDQSDDEYSARKRLEEAFRKISFDPGKSQFFGKSSSVLFLEKAMALRQEYVNEGTSSFPLRLGKGLPDQRLPTWNVHPWLKNTTHQSFSFPPNDLMPLLIDRYFHSHNVYWPLLHRPTFDRSIQEGLHLRDNNFACVVLLVCAIGSRGYGDPRVLLDEYCDHHSAGWKWFRQAQSSFQFVTFEPPCLYDLQIIYVRSIDPFLRFVEENNVQQLMVTFIGGSSSPQGTWPLVGIGLRLAQAQGAHRRKTYESGPTVETELLKRAFCHHGQRLEFRHGKALCNSGRRTFRLNAMMSNWTNDDPNLAFKRPDGKPCQTSYFNCHIQLTQIHAFALRTLYSISKSKAKLGHAVFEWEERTVAELDSSLNGFMDSVPEHLRWNPRQKNMLFLNQAAALHVQYSGIQIMVHRPFISSLMKHPRSSFPSLSICTNAARSCIHVLKIQHERVLQDPTHKYSHAYVDVQALFVSTTVLLVNIWGRRRFDTGTIDNTEEMGEVHEAIKMLKDFGGRCFAAGHLSAVLREMVNVGNPSFDEQDSGNQHDPEGTGSAVLSWPISQLPAGTMGYMFSHPTLNDDASYTLPLVDDEFASHFPSHVQDTSFAQPSPSEHTSTVDDIVFPRFYCTSSDVDQSGSPIPGNSYLGMSPVNNNSLMSNRIRGTVSDDRPNNASQQLSPHDDVSFGWNTWLNNGP</sequence>
<evidence type="ECO:0000313" key="1">
    <source>
        <dbReference type="EMBL" id="KAJ3558753.1"/>
    </source>
</evidence>
<dbReference type="EMBL" id="JANHOG010000067">
    <property type="protein sequence ID" value="KAJ3558753.1"/>
    <property type="molecule type" value="Genomic_DNA"/>
</dbReference>
<protein>
    <submittedName>
        <fullName evidence="1">Uncharacterized protein</fullName>
    </submittedName>
</protein>
<dbReference type="Proteomes" id="UP001148662">
    <property type="component" value="Unassembled WGS sequence"/>
</dbReference>
<organism evidence="1 2">
    <name type="scientific">Phlebia brevispora</name>
    <dbReference type="NCBI Taxonomy" id="194682"/>
    <lineage>
        <taxon>Eukaryota</taxon>
        <taxon>Fungi</taxon>
        <taxon>Dikarya</taxon>
        <taxon>Basidiomycota</taxon>
        <taxon>Agaricomycotina</taxon>
        <taxon>Agaricomycetes</taxon>
        <taxon>Polyporales</taxon>
        <taxon>Meruliaceae</taxon>
        <taxon>Phlebia</taxon>
    </lineage>
</organism>
<evidence type="ECO:0000313" key="2">
    <source>
        <dbReference type="Proteomes" id="UP001148662"/>
    </source>
</evidence>
<accession>A0ACC1TE91</accession>